<feature type="chain" id="PRO_5043989408" description="Cadherin domain-containing protein" evidence="13">
    <location>
        <begin position="26"/>
        <end position="876"/>
    </location>
</feature>
<reference evidence="15" key="1">
    <citation type="thesis" date="2020" institute="ProQuest LLC" country="789 East Eisenhower Parkway, Ann Arbor, MI, USA">
        <title>Comparative Genomics and Chromosome Evolution.</title>
        <authorList>
            <person name="Mudd A.B."/>
        </authorList>
    </citation>
    <scope>NUCLEOTIDE SEQUENCE</scope>
    <source>
        <strain evidence="15">237g6f4</strain>
        <tissue evidence="15">Blood</tissue>
    </source>
</reference>
<keyword evidence="6 11" id="KW-0106">Calcium</keyword>
<dbReference type="Pfam" id="PF00028">
    <property type="entry name" value="Cadherin"/>
    <property type="match status" value="5"/>
</dbReference>
<feature type="domain" description="Cadherin" evidence="14">
    <location>
        <begin position="554"/>
        <end position="655"/>
    </location>
</feature>
<proteinExistence type="predicted"/>
<feature type="domain" description="Cadherin" evidence="14">
    <location>
        <begin position="129"/>
        <end position="234"/>
    </location>
</feature>
<name>A0AAV6ZVD5_ENGPU</name>
<keyword evidence="10" id="KW-0325">Glycoprotein</keyword>
<dbReference type="PRINTS" id="PR00205">
    <property type="entry name" value="CADHERIN"/>
</dbReference>
<dbReference type="PROSITE" id="PS00232">
    <property type="entry name" value="CADHERIN_1"/>
    <property type="match status" value="2"/>
</dbReference>
<accession>A0AAV6ZVD5</accession>
<dbReference type="FunFam" id="2.60.40.60:FF:000007">
    <property type="entry name" value="Protocadherin alpha 2"/>
    <property type="match status" value="1"/>
</dbReference>
<protein>
    <recommendedName>
        <fullName evidence="14">Cadherin domain-containing protein</fullName>
    </recommendedName>
</protein>
<evidence type="ECO:0000256" key="7">
    <source>
        <dbReference type="ARBA" id="ARBA00022889"/>
    </source>
</evidence>
<dbReference type="InterPro" id="IPR015919">
    <property type="entry name" value="Cadherin-like_sf"/>
</dbReference>
<evidence type="ECO:0000256" key="11">
    <source>
        <dbReference type="PROSITE-ProRule" id="PRU00043"/>
    </source>
</evidence>
<dbReference type="GO" id="GO:0005509">
    <property type="term" value="F:calcium ion binding"/>
    <property type="evidence" value="ECO:0007669"/>
    <property type="project" value="UniProtKB-UniRule"/>
</dbReference>
<keyword evidence="16" id="KW-1185">Reference proteome</keyword>
<sequence>MRHIQRYFLLLANILQTLNFPGATAEIIFHVLEEQDPDTLIGNLGNGFLSPTPLQYKLLTHTNYFLLDVDSGNLYTTADKLDRESLCPLDTTDQCSLNLDVFISSPEHSEFTKAKLFILDINDNPPYFSELTYTISIPEDTAVGSRFVIDHFAKDLDIQLNGVLSYQLICPDNIFTLDQHPEFLMLVVLQPLDHETQSEHRMTLIAYDDGFPRLSGNTTIIVQITDINDNCPIFPANNISVTLPRNMSLGDKVLQFQAVDADDGENSAIEYFYSVRVPESIKKLFNLDSSTGLLTLFAPLEDEVTHYKLSVLAIGQGCFPAVASLTINVEKIRKKPKMELRFIASQYNGGISIKEDVPPGTIVAILDIIDPDSSISRPLFINESSPFLLRPSDSSPDTFLILTSSPLDFELRQQYDIAIIGNSTIDESVVCKEDLKIHIEDINDNNPKFSKHFEEILIEENNVPGDVILALSASDKDSGSNGEISYHLLDGDPNVFSIDSSSGILKVSISLDREKKSSFTVQVLAMDHGSPSKNDSCLIVVKVLDQNDNPPTFASNEFTFFIPEDLPYQGEVGYINVTDVDTGLGGDFSVHLINTTSLFSMGLDRILRSEGSFDYEKELMYEFWVEARDNGNPSLTSRVKVLVFILDVNDNAPFIVLPESNFSYVLVPPDTSQGSSVTKVHAVDYDAGLNGVITYTEYRETELTASLFKVDAKTGNIILKESTSSHHCGLYQLLVKASDQGYPEALSTIVWVNILLNQSISNRSYVESLIMMSRTSMTQESQVITLAPCPKYQSTNAPFTWSLTAPVALAVVSVSAIFCMAGTFLFLCSRRRNLRKKKEKPKSPDIEIPLKLNVDYCAKDWDEVKYCDPPEGPSPP</sequence>
<dbReference type="FunFam" id="2.60.40.60:FF:000092">
    <property type="entry name" value="Protocadherin 8"/>
    <property type="match status" value="1"/>
</dbReference>
<dbReference type="SUPFAM" id="SSF49313">
    <property type="entry name" value="Cadherin-like"/>
    <property type="match status" value="6"/>
</dbReference>
<evidence type="ECO:0000256" key="6">
    <source>
        <dbReference type="ARBA" id="ARBA00022837"/>
    </source>
</evidence>
<keyword evidence="9 12" id="KW-0472">Membrane</keyword>
<dbReference type="InterPro" id="IPR020894">
    <property type="entry name" value="Cadherin_CS"/>
</dbReference>
<feature type="domain" description="Cadherin" evidence="14">
    <location>
        <begin position="450"/>
        <end position="553"/>
    </location>
</feature>
<dbReference type="Proteomes" id="UP000824782">
    <property type="component" value="Unassembled WGS sequence"/>
</dbReference>
<evidence type="ECO:0000313" key="16">
    <source>
        <dbReference type="Proteomes" id="UP000824782"/>
    </source>
</evidence>
<dbReference type="CDD" id="cd11304">
    <property type="entry name" value="Cadherin_repeat"/>
    <property type="match status" value="6"/>
</dbReference>
<dbReference type="GO" id="GO:0005886">
    <property type="term" value="C:plasma membrane"/>
    <property type="evidence" value="ECO:0007669"/>
    <property type="project" value="UniProtKB-SubCell"/>
</dbReference>
<evidence type="ECO:0000256" key="8">
    <source>
        <dbReference type="ARBA" id="ARBA00022989"/>
    </source>
</evidence>
<organism evidence="15 16">
    <name type="scientific">Engystomops pustulosus</name>
    <name type="common">Tungara frog</name>
    <name type="synonym">Physalaemus pustulosus</name>
    <dbReference type="NCBI Taxonomy" id="76066"/>
    <lineage>
        <taxon>Eukaryota</taxon>
        <taxon>Metazoa</taxon>
        <taxon>Chordata</taxon>
        <taxon>Craniata</taxon>
        <taxon>Vertebrata</taxon>
        <taxon>Euteleostomi</taxon>
        <taxon>Amphibia</taxon>
        <taxon>Batrachia</taxon>
        <taxon>Anura</taxon>
        <taxon>Neobatrachia</taxon>
        <taxon>Hyloidea</taxon>
        <taxon>Leptodactylidae</taxon>
        <taxon>Leiuperinae</taxon>
        <taxon>Engystomops</taxon>
    </lineage>
</organism>
<dbReference type="InterPro" id="IPR013164">
    <property type="entry name" value="Cadherin_N"/>
</dbReference>
<dbReference type="PROSITE" id="PS50268">
    <property type="entry name" value="CADHERIN_2"/>
    <property type="match status" value="7"/>
</dbReference>
<feature type="domain" description="Cadherin" evidence="14">
    <location>
        <begin position="345"/>
        <end position="449"/>
    </location>
</feature>
<dbReference type="EMBL" id="WNYA01000010">
    <property type="protein sequence ID" value="KAG8552982.1"/>
    <property type="molecule type" value="Genomic_DNA"/>
</dbReference>
<keyword evidence="3 12" id="KW-0812">Transmembrane</keyword>
<evidence type="ECO:0000256" key="4">
    <source>
        <dbReference type="ARBA" id="ARBA00022729"/>
    </source>
</evidence>
<dbReference type="PANTHER" id="PTHR24028">
    <property type="entry name" value="CADHERIN-87A"/>
    <property type="match status" value="1"/>
</dbReference>
<feature type="signal peptide" evidence="13">
    <location>
        <begin position="1"/>
        <end position="25"/>
    </location>
</feature>
<evidence type="ECO:0000256" key="12">
    <source>
        <dbReference type="SAM" id="Phobius"/>
    </source>
</evidence>
<keyword evidence="2" id="KW-1003">Cell membrane</keyword>
<evidence type="ECO:0000256" key="13">
    <source>
        <dbReference type="SAM" id="SignalP"/>
    </source>
</evidence>
<evidence type="ECO:0000256" key="5">
    <source>
        <dbReference type="ARBA" id="ARBA00022737"/>
    </source>
</evidence>
<dbReference type="InterPro" id="IPR002126">
    <property type="entry name" value="Cadherin-like_dom"/>
</dbReference>
<dbReference type="AlphaFoldDB" id="A0AAV6ZVD5"/>
<dbReference type="GO" id="GO:0007156">
    <property type="term" value="P:homophilic cell adhesion via plasma membrane adhesion molecules"/>
    <property type="evidence" value="ECO:0007669"/>
    <property type="project" value="InterPro"/>
</dbReference>
<gene>
    <name evidence="15" type="ORF">GDO81_003203</name>
</gene>
<comment type="caution">
    <text evidence="15">The sequence shown here is derived from an EMBL/GenBank/DDBJ whole genome shotgun (WGS) entry which is preliminary data.</text>
</comment>
<evidence type="ECO:0000256" key="3">
    <source>
        <dbReference type="ARBA" id="ARBA00022692"/>
    </source>
</evidence>
<evidence type="ECO:0000256" key="10">
    <source>
        <dbReference type="ARBA" id="ARBA00023180"/>
    </source>
</evidence>
<dbReference type="PANTHER" id="PTHR24028:SF146">
    <property type="entry name" value="CADHERIN 96CB, ISOFORM D-RELATED"/>
    <property type="match status" value="1"/>
</dbReference>
<evidence type="ECO:0000313" key="15">
    <source>
        <dbReference type="EMBL" id="KAG8552982.1"/>
    </source>
</evidence>
<dbReference type="SMART" id="SM00112">
    <property type="entry name" value="CA"/>
    <property type="match status" value="7"/>
</dbReference>
<feature type="domain" description="Cadherin" evidence="14">
    <location>
        <begin position="659"/>
        <end position="769"/>
    </location>
</feature>
<dbReference type="FunFam" id="2.60.40.60:FF:000005">
    <property type="entry name" value="Protocadherin 9"/>
    <property type="match status" value="1"/>
</dbReference>
<keyword evidence="4 13" id="KW-0732">Signal</keyword>
<evidence type="ECO:0000259" key="14">
    <source>
        <dbReference type="PROSITE" id="PS50268"/>
    </source>
</evidence>
<dbReference type="Gene3D" id="2.60.40.60">
    <property type="entry name" value="Cadherins"/>
    <property type="match status" value="7"/>
</dbReference>
<dbReference type="InterPro" id="IPR050174">
    <property type="entry name" value="Protocadherin/Cadherin-CA"/>
</dbReference>
<evidence type="ECO:0000256" key="9">
    <source>
        <dbReference type="ARBA" id="ARBA00023136"/>
    </source>
</evidence>
<keyword evidence="8 12" id="KW-1133">Transmembrane helix</keyword>
<evidence type="ECO:0000256" key="2">
    <source>
        <dbReference type="ARBA" id="ARBA00022475"/>
    </source>
</evidence>
<feature type="transmembrane region" description="Helical" evidence="12">
    <location>
        <begin position="799"/>
        <end position="828"/>
    </location>
</feature>
<evidence type="ECO:0000256" key="1">
    <source>
        <dbReference type="ARBA" id="ARBA00004251"/>
    </source>
</evidence>
<keyword evidence="5" id="KW-0677">Repeat</keyword>
<dbReference type="FunFam" id="2.60.40.60:FF:000016">
    <property type="entry name" value="Protocadherin 9"/>
    <property type="match status" value="1"/>
</dbReference>
<feature type="domain" description="Cadherin" evidence="14">
    <location>
        <begin position="36"/>
        <end position="128"/>
    </location>
</feature>
<feature type="domain" description="Cadherin" evidence="14">
    <location>
        <begin position="235"/>
        <end position="338"/>
    </location>
</feature>
<dbReference type="Pfam" id="PF08266">
    <property type="entry name" value="Cadherin_2"/>
    <property type="match status" value="1"/>
</dbReference>
<keyword evidence="7" id="KW-0130">Cell adhesion</keyword>
<comment type="subcellular location">
    <subcellularLocation>
        <location evidence="1">Cell membrane</location>
        <topology evidence="1">Single-pass type I membrane protein</topology>
    </subcellularLocation>
</comment>